<dbReference type="PANTHER" id="PTHR46630:SF1">
    <property type="entry name" value="TETRATRICOPEPTIDE REPEAT PROTEIN 29"/>
    <property type="match status" value="1"/>
</dbReference>
<dbReference type="RefSeq" id="WP_143918979.1">
    <property type="nucleotide sequence ID" value="NZ_CANMIK010000104.1"/>
</dbReference>
<dbReference type="Gene3D" id="1.25.40.10">
    <property type="entry name" value="Tetratricopeptide repeat domain"/>
    <property type="match status" value="3"/>
</dbReference>
<dbReference type="AlphaFoldDB" id="A0A554VAX8"/>
<comment type="caution">
    <text evidence="9">The sequence shown here is derived from an EMBL/GenBank/DDBJ whole genome shotgun (WGS) entry which is preliminary data.</text>
</comment>
<keyword evidence="4 6" id="KW-0802">TPR repeat</keyword>
<dbReference type="Proteomes" id="UP000318833">
    <property type="component" value="Unassembled WGS sequence"/>
</dbReference>
<dbReference type="SMART" id="SM00671">
    <property type="entry name" value="SEL1"/>
    <property type="match status" value="4"/>
</dbReference>
<feature type="repeat" description="TPR" evidence="6">
    <location>
        <begin position="85"/>
        <end position="118"/>
    </location>
</feature>
<name>A0A554VAX8_9FLAO</name>
<keyword evidence="8" id="KW-0472">Membrane</keyword>
<evidence type="ECO:0000256" key="7">
    <source>
        <dbReference type="SAM" id="Coils"/>
    </source>
</evidence>
<feature type="transmembrane region" description="Helical" evidence="8">
    <location>
        <begin position="444"/>
        <end position="463"/>
    </location>
</feature>
<evidence type="ECO:0000313" key="9">
    <source>
        <dbReference type="EMBL" id="TSE03470.1"/>
    </source>
</evidence>
<dbReference type="InterPro" id="IPR011990">
    <property type="entry name" value="TPR-like_helical_dom_sf"/>
</dbReference>
<dbReference type="InterPro" id="IPR016032">
    <property type="entry name" value="Sig_transdc_resp-reg_C-effctor"/>
</dbReference>
<comment type="subcellular location">
    <subcellularLocation>
        <location evidence="1">Cytoplasm</location>
    </subcellularLocation>
</comment>
<dbReference type="PANTHER" id="PTHR46630">
    <property type="entry name" value="TETRATRICOPEPTIDE REPEAT PROTEIN 29"/>
    <property type="match status" value="1"/>
</dbReference>
<dbReference type="SMART" id="SM00028">
    <property type="entry name" value="TPR"/>
    <property type="match status" value="9"/>
</dbReference>
<dbReference type="Pfam" id="PF13424">
    <property type="entry name" value="TPR_12"/>
    <property type="match status" value="3"/>
</dbReference>
<evidence type="ECO:0000256" key="1">
    <source>
        <dbReference type="ARBA" id="ARBA00004496"/>
    </source>
</evidence>
<dbReference type="InterPro" id="IPR006597">
    <property type="entry name" value="Sel1-like"/>
</dbReference>
<feature type="coiled-coil region" evidence="7">
    <location>
        <begin position="407"/>
        <end position="443"/>
    </location>
</feature>
<keyword evidence="8" id="KW-0812">Transmembrane</keyword>
<reference evidence="9 10" key="1">
    <citation type="submission" date="2019-07" db="EMBL/GenBank/DDBJ databases">
        <title>The draft genome sequence of Aquimarina algiphila M91.</title>
        <authorList>
            <person name="Meng X."/>
        </authorList>
    </citation>
    <scope>NUCLEOTIDE SEQUENCE [LARGE SCALE GENOMIC DNA]</scope>
    <source>
        <strain evidence="9 10">M91</strain>
    </source>
</reference>
<keyword evidence="2" id="KW-0963">Cytoplasm</keyword>
<accession>A0A554VAX8</accession>
<dbReference type="PROSITE" id="PS50005">
    <property type="entry name" value="TPR"/>
    <property type="match status" value="3"/>
</dbReference>
<comment type="similarity">
    <text evidence="5">Belongs to the Rap family.</text>
</comment>
<dbReference type="InterPro" id="IPR051476">
    <property type="entry name" value="Bac_ResReg_Asp_Phosphatase"/>
</dbReference>
<dbReference type="SUPFAM" id="SSF48452">
    <property type="entry name" value="TPR-like"/>
    <property type="match status" value="2"/>
</dbReference>
<evidence type="ECO:0000256" key="3">
    <source>
        <dbReference type="ARBA" id="ARBA00022737"/>
    </source>
</evidence>
<dbReference type="Pfam" id="PF00515">
    <property type="entry name" value="TPR_1"/>
    <property type="match status" value="1"/>
</dbReference>
<evidence type="ECO:0000256" key="8">
    <source>
        <dbReference type="SAM" id="Phobius"/>
    </source>
</evidence>
<dbReference type="OrthoDB" id="1090267at2"/>
<dbReference type="InterPro" id="IPR036388">
    <property type="entry name" value="WH-like_DNA-bd_sf"/>
</dbReference>
<dbReference type="SUPFAM" id="SSF46894">
    <property type="entry name" value="C-terminal effector domain of the bipartite response regulators"/>
    <property type="match status" value="1"/>
</dbReference>
<dbReference type="GO" id="GO:0005737">
    <property type="term" value="C:cytoplasm"/>
    <property type="evidence" value="ECO:0007669"/>
    <property type="project" value="UniProtKB-SubCell"/>
</dbReference>
<dbReference type="Gene3D" id="1.10.10.10">
    <property type="entry name" value="Winged helix-like DNA-binding domain superfamily/Winged helix DNA-binding domain"/>
    <property type="match status" value="1"/>
</dbReference>
<evidence type="ECO:0000256" key="6">
    <source>
        <dbReference type="PROSITE-ProRule" id="PRU00339"/>
    </source>
</evidence>
<evidence type="ECO:0000256" key="2">
    <source>
        <dbReference type="ARBA" id="ARBA00022490"/>
    </source>
</evidence>
<gene>
    <name evidence="9" type="ORF">FOF46_29205</name>
</gene>
<keyword evidence="3" id="KW-0677">Repeat</keyword>
<dbReference type="InterPro" id="IPR019734">
    <property type="entry name" value="TPR_rpt"/>
</dbReference>
<feature type="repeat" description="TPR" evidence="6">
    <location>
        <begin position="285"/>
        <end position="318"/>
    </location>
</feature>
<protein>
    <submittedName>
        <fullName evidence="9">Tetratricopeptide repeat protein</fullName>
    </submittedName>
</protein>
<dbReference type="GO" id="GO:0003677">
    <property type="term" value="F:DNA binding"/>
    <property type="evidence" value="ECO:0007669"/>
    <property type="project" value="InterPro"/>
</dbReference>
<evidence type="ECO:0000256" key="4">
    <source>
        <dbReference type="ARBA" id="ARBA00022803"/>
    </source>
</evidence>
<feature type="repeat" description="TPR" evidence="6">
    <location>
        <begin position="165"/>
        <end position="198"/>
    </location>
</feature>
<proteinExistence type="inferred from homology"/>
<evidence type="ECO:0000313" key="10">
    <source>
        <dbReference type="Proteomes" id="UP000318833"/>
    </source>
</evidence>
<evidence type="ECO:0000256" key="5">
    <source>
        <dbReference type="ARBA" id="ARBA00038253"/>
    </source>
</evidence>
<sequence>MRIFYLVFVLCYGVFLSQELSAQNLKIVDSLRFLVNDHDTPDSTLVIGYNDLGIQYATSDSKLAKTYINKALKIAKSSKNQRGIAGAQNCLGIVYYYQKQYDSALVYFNKALAINKREKYYWGQGSALHQIGVIHKYQANYLRAIESFQKSRELFHSINDSISFAKAIENIGSCYYYIGNHHKAMEFHLQAMSIYEKKHDINGISREYNYLSRSLIDQKEYQKALDYLNEALIVIRKSGNNIQVAVALQNIVRCYVGLNNYDKALKYSMEALEYKKLSGNKKNIASTQSSIGEIYYHLKDYNKAIDYLKKSLENHVYNGDYTSKMITCHRLSKTYLAIHKLGQAKFYATKALGISKKIKNLKGEKNTYTILASIVEQEGRGMEASGYYKKALELKDSMLKIENEKQARQLQMMYETEQKELQIDQQENEIQLLKQRVKINKLKYSLLIIVLVLILIILGFGFYETKQKIERSKLLAKHSRLEKEKLDDELSFKKRELITHALHLAKKNTVLEKLKQTIEKFVLAEKENITFDYRQLTAIIQQELRDDESWENFRNYFEHIHQDFYTTVKKKYPKITPGELRLIALLKMNLSYKEIGGILNITQEGVKKARYRLRKKLNIKPEESLQNLVMNL</sequence>
<keyword evidence="10" id="KW-1185">Reference proteome</keyword>
<organism evidence="9 10">
    <name type="scientific">Aquimarina algiphila</name>
    <dbReference type="NCBI Taxonomy" id="2047982"/>
    <lineage>
        <taxon>Bacteria</taxon>
        <taxon>Pseudomonadati</taxon>
        <taxon>Bacteroidota</taxon>
        <taxon>Flavobacteriia</taxon>
        <taxon>Flavobacteriales</taxon>
        <taxon>Flavobacteriaceae</taxon>
        <taxon>Aquimarina</taxon>
    </lineage>
</organism>
<keyword evidence="8" id="KW-1133">Transmembrane helix</keyword>
<dbReference type="GO" id="GO:0006355">
    <property type="term" value="P:regulation of DNA-templated transcription"/>
    <property type="evidence" value="ECO:0007669"/>
    <property type="project" value="InterPro"/>
</dbReference>
<keyword evidence="7" id="KW-0175">Coiled coil</keyword>
<dbReference type="EMBL" id="VLNR01000109">
    <property type="protein sequence ID" value="TSE03470.1"/>
    <property type="molecule type" value="Genomic_DNA"/>
</dbReference>